<evidence type="ECO:0000313" key="6">
    <source>
        <dbReference type="EMBL" id="ETW43069.1"/>
    </source>
</evidence>
<dbReference type="PANTHER" id="PTHR11595:SF21">
    <property type="entry name" value="ELONGATION FACTOR 1-BETA"/>
    <property type="match status" value="1"/>
</dbReference>
<dbReference type="GO" id="GO:0003746">
    <property type="term" value="F:translation elongation factor activity"/>
    <property type="evidence" value="ECO:0007669"/>
    <property type="project" value="UniProtKB-KW"/>
</dbReference>
<dbReference type="SUPFAM" id="SSF54984">
    <property type="entry name" value="eEF-1beta-like"/>
    <property type="match status" value="1"/>
</dbReference>
<dbReference type="Gene3D" id="1.20.1050.10">
    <property type="match status" value="1"/>
</dbReference>
<dbReference type="Gene3D" id="3.30.70.60">
    <property type="match status" value="1"/>
</dbReference>
<gene>
    <name evidence="6" type="ORF">PFNF135_02544</name>
</gene>
<feature type="compositionally biased region" description="Low complexity" evidence="4">
    <location>
        <begin position="85"/>
        <end position="96"/>
    </location>
</feature>
<feature type="region of interest" description="Disordered" evidence="4">
    <location>
        <begin position="79"/>
        <end position="130"/>
    </location>
</feature>
<dbReference type="EMBL" id="KI926045">
    <property type="protein sequence ID" value="ETW43069.1"/>
    <property type="molecule type" value="Genomic_DNA"/>
</dbReference>
<dbReference type="CDD" id="cd00292">
    <property type="entry name" value="EF1B"/>
    <property type="match status" value="1"/>
</dbReference>
<dbReference type="InterPro" id="IPR036282">
    <property type="entry name" value="Glutathione-S-Trfase_C_sf"/>
</dbReference>
<organism evidence="6 7">
    <name type="scientific">Plasmodium falciparum NF135/5.C10</name>
    <dbReference type="NCBI Taxonomy" id="1036726"/>
    <lineage>
        <taxon>Eukaryota</taxon>
        <taxon>Sar</taxon>
        <taxon>Alveolata</taxon>
        <taxon>Apicomplexa</taxon>
        <taxon>Aconoidasida</taxon>
        <taxon>Haemosporida</taxon>
        <taxon>Plasmodiidae</taxon>
        <taxon>Plasmodium</taxon>
        <taxon>Plasmodium (Laverania)</taxon>
    </lineage>
</organism>
<dbReference type="GO" id="GO:0005085">
    <property type="term" value="F:guanyl-nucleotide exchange factor activity"/>
    <property type="evidence" value="ECO:0007669"/>
    <property type="project" value="TreeGrafter"/>
</dbReference>
<protein>
    <recommendedName>
        <fullName evidence="5">Translation elongation factor EF1B beta/delta subunit guanine nucleotide exchange domain-containing protein</fullName>
    </recommendedName>
</protein>
<dbReference type="InterPro" id="IPR014038">
    <property type="entry name" value="EF1B_bsu/dsu_GNE"/>
</dbReference>
<sequence length="294" mass="34171">MASNASLLNVKGEEDYHNLNSFFESHSYVDNYSVGFKDIKIYHQIKTVIKKDTYPHLFRWFHHISSLPEFILNQYDEEHNKKKGNSGTNTTTCTNKKSNKAAGGDDDDDDNDIDLFGDDDNTKDSASNLLLEKKKQKEEELKKKKQKEKEKNRSILIIEIKPKSIDTDIAKIPKLVKQKIVDENIKWGEEVKKLPVAFGLYKLHMSCIIYDDFVNTNELIEKIENIDLDNEEDKKKRTLILGLDEDDENYDENAEEVEDDLEFLVQSAEIISFNKFYTFCPITIKSMLKKNKNV</sequence>
<dbReference type="InterPro" id="IPR036219">
    <property type="entry name" value="eEF-1beta-like_sf"/>
</dbReference>
<evidence type="ECO:0000256" key="1">
    <source>
        <dbReference type="ARBA" id="ARBA00007411"/>
    </source>
</evidence>
<dbReference type="GO" id="GO:0005829">
    <property type="term" value="C:cytosol"/>
    <property type="evidence" value="ECO:0007669"/>
    <property type="project" value="TreeGrafter"/>
</dbReference>
<proteinExistence type="inferred from homology"/>
<dbReference type="InterPro" id="IPR014717">
    <property type="entry name" value="Transl_elong_EF1B/ribsomal_bS6"/>
</dbReference>
<dbReference type="InterPro" id="IPR049720">
    <property type="entry name" value="EF1B_bsu/dsu"/>
</dbReference>
<dbReference type="SMART" id="SM00888">
    <property type="entry name" value="EF1_GNE"/>
    <property type="match status" value="1"/>
</dbReference>
<dbReference type="GO" id="GO:0005853">
    <property type="term" value="C:eukaryotic translation elongation factor 1 complex"/>
    <property type="evidence" value="ECO:0007669"/>
    <property type="project" value="InterPro"/>
</dbReference>
<dbReference type="AlphaFoldDB" id="W4IJ41"/>
<feature type="compositionally biased region" description="Acidic residues" evidence="4">
    <location>
        <begin position="104"/>
        <end position="121"/>
    </location>
</feature>
<evidence type="ECO:0000256" key="3">
    <source>
        <dbReference type="ARBA" id="ARBA00022917"/>
    </source>
</evidence>
<name>W4IJ41_PLAFA</name>
<reference evidence="6 7" key="2">
    <citation type="submission" date="2013-02" db="EMBL/GenBank/DDBJ databases">
        <title>The Genome Sequence of Plasmodium falciparum NF135/5.C10.</title>
        <authorList>
            <consortium name="The Broad Institute Genome Sequencing Platform"/>
            <consortium name="The Broad Institute Genome Sequencing Center for Infectious Disease"/>
            <person name="Neafsey D."/>
            <person name="Cheeseman I."/>
            <person name="Volkman S."/>
            <person name="Adams J."/>
            <person name="Walker B."/>
            <person name="Young S.K."/>
            <person name="Zeng Q."/>
            <person name="Gargeya S."/>
            <person name="Fitzgerald M."/>
            <person name="Haas B."/>
            <person name="Abouelleil A."/>
            <person name="Alvarado L."/>
            <person name="Arachchi H.M."/>
            <person name="Berlin A.M."/>
            <person name="Chapman S.B."/>
            <person name="Dewar J."/>
            <person name="Goldberg J."/>
            <person name="Griggs A."/>
            <person name="Gujja S."/>
            <person name="Hansen M."/>
            <person name="Howarth C."/>
            <person name="Imamovic A."/>
            <person name="Larimer J."/>
            <person name="McCowan C."/>
            <person name="Murphy C."/>
            <person name="Neiman D."/>
            <person name="Pearson M."/>
            <person name="Priest M."/>
            <person name="Roberts A."/>
            <person name="Saif S."/>
            <person name="Shea T."/>
            <person name="Sisk P."/>
            <person name="Sykes S."/>
            <person name="Wortman J."/>
            <person name="Nusbaum C."/>
            <person name="Birren B."/>
        </authorList>
    </citation>
    <scope>NUCLEOTIDE SEQUENCE [LARGE SCALE GENOMIC DNA]</scope>
    <source>
        <strain evidence="6 7">NF135/5.C10</strain>
    </source>
</reference>
<keyword evidence="3" id="KW-0648">Protein biosynthesis</keyword>
<comment type="similarity">
    <text evidence="1">Belongs to the EF-1-beta/EF-1-delta family.</text>
</comment>
<dbReference type="Proteomes" id="UP000019114">
    <property type="component" value="Unassembled WGS sequence"/>
</dbReference>
<dbReference type="SUPFAM" id="SSF47616">
    <property type="entry name" value="GST C-terminal domain-like"/>
    <property type="match status" value="1"/>
</dbReference>
<keyword evidence="2" id="KW-0251">Elongation factor</keyword>
<accession>W4IJ41</accession>
<evidence type="ECO:0000313" key="7">
    <source>
        <dbReference type="Proteomes" id="UP000019114"/>
    </source>
</evidence>
<evidence type="ECO:0000256" key="4">
    <source>
        <dbReference type="SAM" id="MobiDB-lite"/>
    </source>
</evidence>
<evidence type="ECO:0000256" key="2">
    <source>
        <dbReference type="ARBA" id="ARBA00022768"/>
    </source>
</evidence>
<evidence type="ECO:0000259" key="5">
    <source>
        <dbReference type="SMART" id="SM00888"/>
    </source>
</evidence>
<dbReference type="OrthoDB" id="331763at2759"/>
<dbReference type="PANTHER" id="PTHR11595">
    <property type="entry name" value="EF-HAND AND COILED-COIL DOMAIN-CONTAINING FAMILY MEMBER"/>
    <property type="match status" value="1"/>
</dbReference>
<dbReference type="FunFam" id="3.30.70.60:FF:000004">
    <property type="entry name" value="Elongation factor 1-beta, putative"/>
    <property type="match status" value="1"/>
</dbReference>
<reference evidence="6 7" key="1">
    <citation type="submission" date="2013-02" db="EMBL/GenBank/DDBJ databases">
        <title>The Genome Annotation of Plasmodium falciparum NF135/5.C10.</title>
        <authorList>
            <consortium name="The Broad Institute Genome Sequencing Platform"/>
            <consortium name="The Broad Institute Genome Sequencing Center for Infectious Disease"/>
            <person name="Neafsey D."/>
            <person name="Hoffman S."/>
            <person name="Volkman S."/>
            <person name="Rosenthal P."/>
            <person name="Walker B."/>
            <person name="Young S.K."/>
            <person name="Zeng Q."/>
            <person name="Gargeya S."/>
            <person name="Fitzgerald M."/>
            <person name="Haas B."/>
            <person name="Abouelleil A."/>
            <person name="Allen A.W."/>
            <person name="Alvarado L."/>
            <person name="Arachchi H.M."/>
            <person name="Berlin A.M."/>
            <person name="Chapman S.B."/>
            <person name="Gainer-Dewar J."/>
            <person name="Goldberg J."/>
            <person name="Griggs A."/>
            <person name="Gujja S."/>
            <person name="Hansen M."/>
            <person name="Howarth C."/>
            <person name="Imamovic A."/>
            <person name="Ireland A."/>
            <person name="Larimer J."/>
            <person name="McCowan C."/>
            <person name="Murphy C."/>
            <person name="Pearson M."/>
            <person name="Poon T.W."/>
            <person name="Priest M."/>
            <person name="Roberts A."/>
            <person name="Saif S."/>
            <person name="Shea T."/>
            <person name="Sisk P."/>
            <person name="Sykes S."/>
            <person name="Wortman J."/>
            <person name="Nusbaum C."/>
            <person name="Birren B."/>
        </authorList>
    </citation>
    <scope>NUCLEOTIDE SEQUENCE [LARGE SCALE GENOMIC DNA]</scope>
    <source>
        <strain evidence="6 7">NF135/5.C10</strain>
    </source>
</reference>
<dbReference type="Pfam" id="PF00736">
    <property type="entry name" value="EF1_GNE"/>
    <property type="match status" value="1"/>
</dbReference>
<feature type="domain" description="Translation elongation factor EF1B beta/delta subunit guanine nucleotide exchange" evidence="5">
    <location>
        <begin position="153"/>
        <end position="276"/>
    </location>
</feature>